<sequence length="191" mass="22085">MKNRSSILVILLLISLPLLAQKKPRDIIFIVDELRTAWDIEALKMESYEGMKTYCHSKTYRKEILDLLRQIHHYDTTLYFTVTDKYDTNADPAAKETLDDIVTLETDYTNKKFVAFLKNECEKVIHIEKNLAKKDSGGFDKDIAALEDELILYIDAVTERVDLVDEHIHHLKELDPTALEVPKEKNEGTGF</sequence>
<dbReference type="STRING" id="692418.SAMN04488029_0068"/>
<dbReference type="EMBL" id="FWYF01000001">
    <property type="protein sequence ID" value="SMD31733.1"/>
    <property type="molecule type" value="Genomic_DNA"/>
</dbReference>
<reference evidence="1 2" key="1">
    <citation type="submission" date="2017-04" db="EMBL/GenBank/DDBJ databases">
        <authorList>
            <person name="Afonso C.L."/>
            <person name="Miller P.J."/>
            <person name="Scott M.A."/>
            <person name="Spackman E."/>
            <person name="Goraichik I."/>
            <person name="Dimitrov K.M."/>
            <person name="Suarez D.L."/>
            <person name="Swayne D.E."/>
        </authorList>
    </citation>
    <scope>NUCLEOTIDE SEQUENCE [LARGE SCALE GENOMIC DNA]</scope>
    <source>
        <strain evidence="1 2">DSM 26133</strain>
    </source>
</reference>
<accession>A0A1W2G558</accession>
<dbReference type="OrthoDB" id="981311at2"/>
<proteinExistence type="predicted"/>
<dbReference type="RefSeq" id="WP_084370434.1">
    <property type="nucleotide sequence ID" value="NZ_FWYF01000001.1"/>
</dbReference>
<keyword evidence="2" id="KW-1185">Reference proteome</keyword>
<dbReference type="AlphaFoldDB" id="A0A1W2G558"/>
<organism evidence="1 2">
    <name type="scientific">Reichenbachiella faecimaris</name>
    <dbReference type="NCBI Taxonomy" id="692418"/>
    <lineage>
        <taxon>Bacteria</taxon>
        <taxon>Pseudomonadati</taxon>
        <taxon>Bacteroidota</taxon>
        <taxon>Cytophagia</taxon>
        <taxon>Cytophagales</taxon>
        <taxon>Reichenbachiellaceae</taxon>
        <taxon>Reichenbachiella</taxon>
    </lineage>
</organism>
<evidence type="ECO:0000313" key="2">
    <source>
        <dbReference type="Proteomes" id="UP000192472"/>
    </source>
</evidence>
<protein>
    <submittedName>
        <fullName evidence="1">Uncharacterized protein</fullName>
    </submittedName>
</protein>
<name>A0A1W2G558_REIFA</name>
<evidence type="ECO:0000313" key="1">
    <source>
        <dbReference type="EMBL" id="SMD31733.1"/>
    </source>
</evidence>
<gene>
    <name evidence="1" type="ORF">SAMN04488029_0068</name>
</gene>
<dbReference type="Proteomes" id="UP000192472">
    <property type="component" value="Unassembled WGS sequence"/>
</dbReference>